<dbReference type="NCBIfam" id="TIGR00275">
    <property type="entry name" value="aminoacetone oxidase family FAD-binding enzyme"/>
    <property type="match status" value="1"/>
</dbReference>
<evidence type="ECO:0000256" key="2">
    <source>
        <dbReference type="ARBA" id="ARBA00022630"/>
    </source>
</evidence>
<comment type="caution">
    <text evidence="6">The sequence shown here is derived from an EMBL/GenBank/DDBJ whole genome shotgun (WGS) entry which is preliminary data.</text>
</comment>
<keyword evidence="2" id="KW-0285">Flavoprotein</keyword>
<evidence type="ECO:0000259" key="5">
    <source>
        <dbReference type="Pfam" id="PF22780"/>
    </source>
</evidence>
<feature type="domain" description="RsdA/BaiN/AoA(So)-like Rossmann fold-like" evidence="4">
    <location>
        <begin position="2"/>
        <end position="403"/>
    </location>
</feature>
<organism evidence="6 7">
    <name type="scientific">Candidatus Anaerostipes excrementavium</name>
    <dbReference type="NCBI Taxonomy" id="2838463"/>
    <lineage>
        <taxon>Bacteria</taxon>
        <taxon>Bacillati</taxon>
        <taxon>Bacillota</taxon>
        <taxon>Clostridia</taxon>
        <taxon>Lachnospirales</taxon>
        <taxon>Lachnospiraceae</taxon>
        <taxon>Anaerostipes</taxon>
    </lineage>
</organism>
<dbReference type="Gene3D" id="1.10.8.260">
    <property type="entry name" value="HI0933 insert domain-like"/>
    <property type="match status" value="1"/>
</dbReference>
<dbReference type="Pfam" id="PF22780">
    <property type="entry name" value="HI0933_like_1st"/>
    <property type="match status" value="1"/>
</dbReference>
<feature type="domain" description="RsdA/BaiN/AoA(So)-like insert" evidence="5">
    <location>
        <begin position="191"/>
        <end position="351"/>
    </location>
</feature>
<dbReference type="Gene3D" id="2.40.30.10">
    <property type="entry name" value="Translation factors"/>
    <property type="match status" value="1"/>
</dbReference>
<protein>
    <submittedName>
        <fullName evidence="6">NAD(P)/FAD-dependent oxidoreductase</fullName>
    </submittedName>
</protein>
<accession>A0A9D1WVA3</accession>
<evidence type="ECO:0000313" key="7">
    <source>
        <dbReference type="Proteomes" id="UP000886721"/>
    </source>
</evidence>
<dbReference type="PRINTS" id="PR00368">
    <property type="entry name" value="FADPNR"/>
</dbReference>
<dbReference type="PANTHER" id="PTHR42887:SF2">
    <property type="entry name" value="OS12G0638800 PROTEIN"/>
    <property type="match status" value="1"/>
</dbReference>
<reference evidence="6" key="1">
    <citation type="journal article" date="2021" name="PeerJ">
        <title>Extensive microbial diversity within the chicken gut microbiome revealed by metagenomics and culture.</title>
        <authorList>
            <person name="Gilroy R."/>
            <person name="Ravi A."/>
            <person name="Getino M."/>
            <person name="Pursley I."/>
            <person name="Horton D.L."/>
            <person name="Alikhan N.F."/>
            <person name="Baker D."/>
            <person name="Gharbi K."/>
            <person name="Hall N."/>
            <person name="Watson M."/>
            <person name="Adriaenssens E.M."/>
            <person name="Foster-Nyarko E."/>
            <person name="Jarju S."/>
            <person name="Secka A."/>
            <person name="Antonio M."/>
            <person name="Oren A."/>
            <person name="Chaudhuri R.R."/>
            <person name="La Ragione R."/>
            <person name="Hildebrand F."/>
            <person name="Pallen M.J."/>
        </authorList>
    </citation>
    <scope>NUCLEOTIDE SEQUENCE</scope>
    <source>
        <strain evidence="6">CHK191-13928</strain>
    </source>
</reference>
<dbReference type="AlphaFoldDB" id="A0A9D1WVA3"/>
<dbReference type="PRINTS" id="PR00411">
    <property type="entry name" value="PNDRDTASEI"/>
</dbReference>
<dbReference type="Gene3D" id="3.50.50.60">
    <property type="entry name" value="FAD/NAD(P)-binding domain"/>
    <property type="match status" value="1"/>
</dbReference>
<proteinExistence type="predicted"/>
<dbReference type="SUPFAM" id="SSF51905">
    <property type="entry name" value="FAD/NAD(P)-binding domain"/>
    <property type="match status" value="1"/>
</dbReference>
<dbReference type="InterPro" id="IPR057661">
    <property type="entry name" value="RsdA/BaiN/AoA(So)_Rossmann"/>
</dbReference>
<comment type="cofactor">
    <cofactor evidence="1">
        <name>FAD</name>
        <dbReference type="ChEBI" id="CHEBI:57692"/>
    </cofactor>
</comment>
<dbReference type="EMBL" id="DXEM01000023">
    <property type="protein sequence ID" value="HIX67869.1"/>
    <property type="molecule type" value="Genomic_DNA"/>
</dbReference>
<evidence type="ECO:0000313" key="6">
    <source>
        <dbReference type="EMBL" id="HIX67869.1"/>
    </source>
</evidence>
<dbReference type="PANTHER" id="PTHR42887">
    <property type="entry name" value="OS12G0638800 PROTEIN"/>
    <property type="match status" value="1"/>
</dbReference>
<gene>
    <name evidence="6" type="ORF">H9735_07090</name>
</gene>
<dbReference type="InterPro" id="IPR004792">
    <property type="entry name" value="BaiN-like"/>
</dbReference>
<dbReference type="InterPro" id="IPR036188">
    <property type="entry name" value="FAD/NAD-bd_sf"/>
</dbReference>
<keyword evidence="3" id="KW-0274">FAD</keyword>
<reference evidence="6" key="2">
    <citation type="submission" date="2021-04" db="EMBL/GenBank/DDBJ databases">
        <authorList>
            <person name="Gilroy R."/>
        </authorList>
    </citation>
    <scope>NUCLEOTIDE SEQUENCE</scope>
    <source>
        <strain evidence="6">CHK191-13928</strain>
    </source>
</reference>
<dbReference type="InterPro" id="IPR023166">
    <property type="entry name" value="BaiN-like_dom_sf"/>
</dbReference>
<name>A0A9D1WVA3_9FIRM</name>
<dbReference type="Pfam" id="PF03486">
    <property type="entry name" value="HI0933_like"/>
    <property type="match status" value="1"/>
</dbReference>
<evidence type="ECO:0000256" key="1">
    <source>
        <dbReference type="ARBA" id="ARBA00001974"/>
    </source>
</evidence>
<evidence type="ECO:0000259" key="4">
    <source>
        <dbReference type="Pfam" id="PF03486"/>
    </source>
</evidence>
<sequence>MRVIVIGGGAAGMMAAFWAAKGGHQVTLLEQNEKLGKKLFITGKGRCNVTNACEVEELIEHVISNKEFLYSGFYSFSNESVKELFEELGCPLKIERGNRVFPVSDHSSDVIRALERGLKKYHVKIMLQTKAKKILEKDGIVTGVRIFSGDVMEADKVIVATGGMSYPSTGSTGDGHRFAKEAGHHVSQLIPALVPLQIKGNLCSGLQGLSLRNVKFTLTADGKNVYEAFGEMLFTHFGVSGPVVLSASSHLKKYREKKLKIHIDWKPALSDEQLDQRLLRDFGQVLNKEFKNSLDHLLPKKAIPVMIELSGIPEHKKVNEITKEERRKLRDVMKDFQLEVAGTRGFQEAIITQGGVDVKEIDPGTMESKKIKGLYFAGEVLDLDAVTGGFNLQIAWSTGFLAGCD</sequence>
<dbReference type="Proteomes" id="UP000886721">
    <property type="component" value="Unassembled WGS sequence"/>
</dbReference>
<evidence type="ECO:0000256" key="3">
    <source>
        <dbReference type="ARBA" id="ARBA00022827"/>
    </source>
</evidence>
<dbReference type="SUPFAM" id="SSF160996">
    <property type="entry name" value="HI0933 insert domain-like"/>
    <property type="match status" value="1"/>
</dbReference>
<dbReference type="InterPro" id="IPR055178">
    <property type="entry name" value="RsdA/BaiN/AoA(So)-like_dom"/>
</dbReference>